<proteinExistence type="predicted"/>
<name>A0A2G7FWE6_9EURO</name>
<organism evidence="2 3">
    <name type="scientific">Aspergillus arachidicola</name>
    <dbReference type="NCBI Taxonomy" id="656916"/>
    <lineage>
        <taxon>Eukaryota</taxon>
        <taxon>Fungi</taxon>
        <taxon>Dikarya</taxon>
        <taxon>Ascomycota</taxon>
        <taxon>Pezizomycotina</taxon>
        <taxon>Eurotiomycetes</taxon>
        <taxon>Eurotiomycetidae</taxon>
        <taxon>Eurotiales</taxon>
        <taxon>Aspergillaceae</taxon>
        <taxon>Aspergillus</taxon>
        <taxon>Aspergillus subgen. Circumdati</taxon>
    </lineage>
</organism>
<keyword evidence="3" id="KW-1185">Reference proteome</keyword>
<evidence type="ECO:0000313" key="2">
    <source>
        <dbReference type="EMBL" id="PIG84908.1"/>
    </source>
</evidence>
<protein>
    <submittedName>
        <fullName evidence="2">Uncharacterized protein</fullName>
    </submittedName>
</protein>
<dbReference type="EMBL" id="NEXV01000357">
    <property type="protein sequence ID" value="PIG84908.1"/>
    <property type="molecule type" value="Genomic_DNA"/>
</dbReference>
<accession>A0A2G7FWE6</accession>
<feature type="region of interest" description="Disordered" evidence="1">
    <location>
        <begin position="1"/>
        <end position="26"/>
    </location>
</feature>
<evidence type="ECO:0000256" key="1">
    <source>
        <dbReference type="SAM" id="MobiDB-lite"/>
    </source>
</evidence>
<dbReference type="Proteomes" id="UP000231358">
    <property type="component" value="Unassembled WGS sequence"/>
</dbReference>
<comment type="caution">
    <text evidence="2">The sequence shown here is derived from an EMBL/GenBank/DDBJ whole genome shotgun (WGS) entry which is preliminary data.</text>
</comment>
<sequence>MSLKSDTEGDNELMNRPTQSLYKDRLPPIPDLPTFKLLTHTALASKSEKHNLKSPSNPLDLSANMRLAYLILSVFVATVAAVPNQCTPNGLPCDSQTPCCSKVCVIKGDIGSPNENGTCE</sequence>
<reference evidence="2 3" key="1">
    <citation type="submission" date="2017-05" db="EMBL/GenBank/DDBJ databases">
        <title>Genome sequence for an aflatoxigenic pathogen of Argentinian peanut, Aspergillus arachidicola.</title>
        <authorList>
            <person name="Moore G."/>
            <person name="Beltz S.B."/>
            <person name="Mack B.M."/>
        </authorList>
    </citation>
    <scope>NUCLEOTIDE SEQUENCE [LARGE SCALE GENOMIC DNA]</scope>
    <source>
        <strain evidence="2 3">CBS 117610</strain>
    </source>
</reference>
<evidence type="ECO:0000313" key="3">
    <source>
        <dbReference type="Proteomes" id="UP000231358"/>
    </source>
</evidence>
<dbReference type="AlphaFoldDB" id="A0A2G7FWE6"/>
<gene>
    <name evidence="2" type="ORF">AARAC_005587</name>
</gene>